<dbReference type="InterPro" id="IPR020846">
    <property type="entry name" value="MFS_dom"/>
</dbReference>
<feature type="transmembrane region" description="Helical" evidence="5">
    <location>
        <begin position="363"/>
        <end position="382"/>
    </location>
</feature>
<dbReference type="SUPFAM" id="SSF103473">
    <property type="entry name" value="MFS general substrate transporter"/>
    <property type="match status" value="1"/>
</dbReference>
<dbReference type="Proteomes" id="UP001139409">
    <property type="component" value="Unassembled WGS sequence"/>
</dbReference>
<dbReference type="PROSITE" id="PS50850">
    <property type="entry name" value="MFS"/>
    <property type="match status" value="1"/>
</dbReference>
<gene>
    <name evidence="7" type="ORF">LDX50_30125</name>
</gene>
<feature type="transmembrane region" description="Helical" evidence="5">
    <location>
        <begin position="169"/>
        <end position="188"/>
    </location>
</feature>
<feature type="transmembrane region" description="Helical" evidence="5">
    <location>
        <begin position="303"/>
        <end position="321"/>
    </location>
</feature>
<organism evidence="7 8">
    <name type="scientific">Fulvivirga sedimenti</name>
    <dbReference type="NCBI Taxonomy" id="2879465"/>
    <lineage>
        <taxon>Bacteria</taxon>
        <taxon>Pseudomonadati</taxon>
        <taxon>Bacteroidota</taxon>
        <taxon>Cytophagia</taxon>
        <taxon>Cytophagales</taxon>
        <taxon>Fulvivirgaceae</taxon>
        <taxon>Fulvivirga</taxon>
    </lineage>
</organism>
<dbReference type="CDD" id="cd17393">
    <property type="entry name" value="MFS_MosC_like"/>
    <property type="match status" value="1"/>
</dbReference>
<comment type="caution">
    <text evidence="7">The sequence shown here is derived from an EMBL/GenBank/DDBJ whole genome shotgun (WGS) entry which is preliminary data.</text>
</comment>
<dbReference type="GO" id="GO:0022857">
    <property type="term" value="F:transmembrane transporter activity"/>
    <property type="evidence" value="ECO:0007669"/>
    <property type="project" value="InterPro"/>
</dbReference>
<keyword evidence="8" id="KW-1185">Reference proteome</keyword>
<dbReference type="EMBL" id="JAIXNE010000010">
    <property type="protein sequence ID" value="MCA6079168.1"/>
    <property type="molecule type" value="Genomic_DNA"/>
</dbReference>
<feature type="transmembrane region" description="Helical" evidence="5">
    <location>
        <begin position="107"/>
        <end position="128"/>
    </location>
</feature>
<dbReference type="PANTHER" id="PTHR23514:SF13">
    <property type="entry name" value="INNER MEMBRANE PROTEIN YBJJ"/>
    <property type="match status" value="1"/>
</dbReference>
<evidence type="ECO:0000256" key="5">
    <source>
        <dbReference type="SAM" id="Phobius"/>
    </source>
</evidence>
<reference evidence="7" key="1">
    <citation type="submission" date="2021-09" db="EMBL/GenBank/DDBJ databases">
        <title>Fulvivirga sp. isolated from coastal sediment.</title>
        <authorList>
            <person name="Yu H."/>
        </authorList>
    </citation>
    <scope>NUCLEOTIDE SEQUENCE</scope>
    <source>
        <strain evidence="7">1062</strain>
    </source>
</reference>
<feature type="transmembrane region" description="Helical" evidence="5">
    <location>
        <begin position="79"/>
        <end position="101"/>
    </location>
</feature>
<dbReference type="GO" id="GO:0016020">
    <property type="term" value="C:membrane"/>
    <property type="evidence" value="ECO:0007669"/>
    <property type="project" value="UniProtKB-SubCell"/>
</dbReference>
<dbReference type="RefSeq" id="WP_225700029.1">
    <property type="nucleotide sequence ID" value="NZ_JAIXNE010000010.1"/>
</dbReference>
<evidence type="ECO:0000256" key="1">
    <source>
        <dbReference type="ARBA" id="ARBA00004141"/>
    </source>
</evidence>
<keyword evidence="3 5" id="KW-1133">Transmembrane helix</keyword>
<feature type="transmembrane region" description="Helical" evidence="5">
    <location>
        <begin position="12"/>
        <end position="32"/>
    </location>
</feature>
<dbReference type="AlphaFoldDB" id="A0A9X1HVT1"/>
<evidence type="ECO:0000256" key="4">
    <source>
        <dbReference type="ARBA" id="ARBA00023136"/>
    </source>
</evidence>
<comment type="subcellular location">
    <subcellularLocation>
        <location evidence="1">Membrane</location>
        <topology evidence="1">Multi-pass membrane protein</topology>
    </subcellularLocation>
</comment>
<keyword evidence="4 5" id="KW-0472">Membrane</keyword>
<keyword evidence="2 5" id="KW-0812">Transmembrane</keyword>
<feature type="transmembrane region" description="Helical" evidence="5">
    <location>
        <begin position="333"/>
        <end position="357"/>
    </location>
</feature>
<dbReference type="Pfam" id="PF07690">
    <property type="entry name" value="MFS_1"/>
    <property type="match status" value="1"/>
</dbReference>
<dbReference type="InterPro" id="IPR051788">
    <property type="entry name" value="MFS_Transporter"/>
</dbReference>
<feature type="transmembrane region" description="Helical" evidence="5">
    <location>
        <begin position="140"/>
        <end position="163"/>
    </location>
</feature>
<feature type="transmembrane region" description="Helical" evidence="5">
    <location>
        <begin position="209"/>
        <end position="233"/>
    </location>
</feature>
<evidence type="ECO:0000256" key="3">
    <source>
        <dbReference type="ARBA" id="ARBA00022989"/>
    </source>
</evidence>
<proteinExistence type="predicted"/>
<feature type="transmembrane region" description="Helical" evidence="5">
    <location>
        <begin position="276"/>
        <end position="297"/>
    </location>
</feature>
<protein>
    <submittedName>
        <fullName evidence="7">MFS transporter</fullName>
    </submittedName>
</protein>
<evidence type="ECO:0000313" key="8">
    <source>
        <dbReference type="Proteomes" id="UP001139409"/>
    </source>
</evidence>
<dbReference type="PANTHER" id="PTHR23514">
    <property type="entry name" value="BYPASS OF STOP CODON PROTEIN 6"/>
    <property type="match status" value="1"/>
</dbReference>
<feature type="transmembrane region" description="Helical" evidence="5">
    <location>
        <begin position="47"/>
        <end position="67"/>
    </location>
</feature>
<accession>A0A9X1HVT1</accession>
<evidence type="ECO:0000256" key="2">
    <source>
        <dbReference type="ARBA" id="ARBA00022692"/>
    </source>
</evidence>
<evidence type="ECO:0000259" key="6">
    <source>
        <dbReference type="PROSITE" id="PS50850"/>
    </source>
</evidence>
<sequence length="386" mass="41261">MLRKLLRYIRSAKYRSVGLTFLLMSILFAFWVTRLPDVRDKLGLSEGQIGLALFFIPSGALAAMLMSHSVNRRFGEGRIMTISLLLLSVTSIFPLLATTYISLCVSLFFFGFTMGFTDISMNSVVSIFEKRDKVKIMSTTHGFFSLGGIIGASLGSLIAGVGIGMATQMVATAAVVILIDLLVIRPVIKNERDDHNNENEALFAIPKGPLLPLAIIGFCIMMAEGSIADWSAIFLDDVVHAPAHLLGFGYAAFSFTMTIGRFYGDELSSILGQQKVLILGCLIALGGFFLTLTGGLIATLGGFALIGVGFSSVVPVLFSISGSMPGVSSSYGIASVGSAGYAGFLLGPVAIGIVAEFQDLTRSFMLLMFLTFLALILARFSFPSVK</sequence>
<evidence type="ECO:0000313" key="7">
    <source>
        <dbReference type="EMBL" id="MCA6079168.1"/>
    </source>
</evidence>
<dbReference type="InterPro" id="IPR011701">
    <property type="entry name" value="MFS"/>
</dbReference>
<dbReference type="Gene3D" id="1.20.1250.20">
    <property type="entry name" value="MFS general substrate transporter like domains"/>
    <property type="match status" value="2"/>
</dbReference>
<feature type="transmembrane region" description="Helical" evidence="5">
    <location>
        <begin position="245"/>
        <end position="264"/>
    </location>
</feature>
<feature type="domain" description="Major facilitator superfamily (MFS) profile" evidence="6">
    <location>
        <begin position="1"/>
        <end position="386"/>
    </location>
</feature>
<dbReference type="InterPro" id="IPR036259">
    <property type="entry name" value="MFS_trans_sf"/>
</dbReference>
<name>A0A9X1HVT1_9BACT</name>